<name>A0AAW9RDH6_9GAMM</name>
<dbReference type="InterPro" id="IPR011944">
    <property type="entry name" value="Steroid_delta5-4_isomerase"/>
</dbReference>
<dbReference type="RefSeq" id="WP_354693442.1">
    <property type="nucleotide sequence ID" value="NZ_JAZHOG010000001.1"/>
</dbReference>
<evidence type="ECO:0000256" key="1">
    <source>
        <dbReference type="SAM" id="SignalP"/>
    </source>
</evidence>
<gene>
    <name evidence="3" type="ORF">V3330_00665</name>
</gene>
<evidence type="ECO:0000313" key="3">
    <source>
        <dbReference type="EMBL" id="MEJ8566118.1"/>
    </source>
</evidence>
<reference evidence="3 4" key="1">
    <citation type="submission" date="2024-02" db="EMBL/GenBank/DDBJ databases">
        <title>A novel Wenzhouxiangellaceae bacterium, isolated from coastal sediments.</title>
        <authorList>
            <person name="Du Z.-J."/>
            <person name="Ye Y.-Q."/>
            <person name="Zhang X.-Y."/>
        </authorList>
    </citation>
    <scope>NUCLEOTIDE SEQUENCE [LARGE SCALE GENOMIC DNA]</scope>
    <source>
        <strain evidence="3 4">CH-27</strain>
    </source>
</reference>
<dbReference type="EMBL" id="JAZHOG010000001">
    <property type="protein sequence ID" value="MEJ8566118.1"/>
    <property type="molecule type" value="Genomic_DNA"/>
</dbReference>
<comment type="caution">
    <text evidence="3">The sequence shown here is derived from an EMBL/GenBank/DDBJ whole genome shotgun (WGS) entry which is preliminary data.</text>
</comment>
<keyword evidence="1" id="KW-0732">Signal</keyword>
<dbReference type="AlphaFoldDB" id="A0AAW9RDH6"/>
<dbReference type="CDD" id="cd00531">
    <property type="entry name" value="NTF2_like"/>
    <property type="match status" value="1"/>
</dbReference>
<organism evidence="3 4">
    <name type="scientific">Elongatibacter sediminis</name>
    <dbReference type="NCBI Taxonomy" id="3119006"/>
    <lineage>
        <taxon>Bacteria</taxon>
        <taxon>Pseudomonadati</taxon>
        <taxon>Pseudomonadota</taxon>
        <taxon>Gammaproteobacteria</taxon>
        <taxon>Chromatiales</taxon>
        <taxon>Wenzhouxiangellaceae</taxon>
        <taxon>Elongatibacter</taxon>
    </lineage>
</organism>
<accession>A0AAW9RDH6</accession>
<dbReference type="NCBIfam" id="TIGR02246">
    <property type="entry name" value="SgcJ/EcaC family oxidoreductase"/>
    <property type="match status" value="1"/>
</dbReference>
<keyword evidence="4" id="KW-1185">Reference proteome</keyword>
<proteinExistence type="predicted"/>
<dbReference type="SUPFAM" id="SSF54427">
    <property type="entry name" value="NTF2-like"/>
    <property type="match status" value="1"/>
</dbReference>
<feature type="domain" description="DUF4440" evidence="2">
    <location>
        <begin position="39"/>
        <end position="148"/>
    </location>
</feature>
<dbReference type="InterPro" id="IPR032710">
    <property type="entry name" value="NTF2-like_dom_sf"/>
</dbReference>
<dbReference type="InterPro" id="IPR027843">
    <property type="entry name" value="DUF4440"/>
</dbReference>
<evidence type="ECO:0000313" key="4">
    <source>
        <dbReference type="Proteomes" id="UP001359886"/>
    </source>
</evidence>
<feature type="signal peptide" evidence="1">
    <location>
        <begin position="1"/>
        <end position="18"/>
    </location>
</feature>
<evidence type="ECO:0000259" key="2">
    <source>
        <dbReference type="Pfam" id="PF14534"/>
    </source>
</evidence>
<dbReference type="Gene3D" id="3.10.450.50">
    <property type="match status" value="1"/>
</dbReference>
<feature type="chain" id="PRO_5043510960" evidence="1">
    <location>
        <begin position="19"/>
        <end position="159"/>
    </location>
</feature>
<sequence>MSRLMISRGALVAGLALAAVLVSARAGADSWSAEERAVIAAMQQWEVAVESGDYDALADLYTEDAIYYPNQVAPVIGRDAIIERNRGRGNRGTVEITQQVDDVEIKGDWAVYSCAARVEVDGGAGESAVGHVRVLLLMERGADGQWRIHRDIDNQPPAS</sequence>
<dbReference type="Proteomes" id="UP001359886">
    <property type="component" value="Unassembled WGS sequence"/>
</dbReference>
<protein>
    <submittedName>
        <fullName evidence="3">SgcJ/EcaC family oxidoreductase</fullName>
    </submittedName>
</protein>
<dbReference type="Pfam" id="PF14534">
    <property type="entry name" value="DUF4440"/>
    <property type="match status" value="1"/>
</dbReference>